<name>A0A1B9GQ24_9TREE</name>
<feature type="compositionally biased region" description="Polar residues" evidence="1">
    <location>
        <begin position="563"/>
        <end position="586"/>
    </location>
</feature>
<gene>
    <name evidence="3" type="ORF">I316_05158</name>
</gene>
<dbReference type="PANTHER" id="PTHR46590">
    <property type="entry name" value="PHOSPHATIDYLINOSITOL TRANSFER PROTEIN CSR1-RELATED"/>
    <property type="match status" value="1"/>
</dbReference>
<dbReference type="OrthoDB" id="75724at2759"/>
<dbReference type="PANTHER" id="PTHR46590:SF4">
    <property type="entry name" value="CRAL-TRIO DOMAIN-CONTAINING PROTEIN"/>
    <property type="match status" value="1"/>
</dbReference>
<protein>
    <recommendedName>
        <fullName evidence="2">CRAL-TRIO domain-containing protein</fullName>
    </recommendedName>
</protein>
<dbReference type="AlphaFoldDB" id="A0A1B9GQ24"/>
<accession>A0A1B9GQ24</accession>
<dbReference type="STRING" id="1296120.A0A1B9GQ24"/>
<evidence type="ECO:0000256" key="1">
    <source>
        <dbReference type="SAM" id="MobiDB-lite"/>
    </source>
</evidence>
<dbReference type="Gene3D" id="3.40.525.10">
    <property type="entry name" value="CRAL-TRIO lipid binding domain"/>
    <property type="match status" value="1"/>
</dbReference>
<feature type="region of interest" description="Disordered" evidence="1">
    <location>
        <begin position="478"/>
        <end position="504"/>
    </location>
</feature>
<reference evidence="3 4" key="1">
    <citation type="submission" date="2013-07" db="EMBL/GenBank/DDBJ databases">
        <title>The Genome Sequence of Cryptococcus heveanensis BCC8398.</title>
        <authorList>
            <consortium name="The Broad Institute Genome Sequencing Platform"/>
            <person name="Cuomo C."/>
            <person name="Litvintseva A."/>
            <person name="Chen Y."/>
            <person name="Heitman J."/>
            <person name="Sun S."/>
            <person name="Springer D."/>
            <person name="Dromer F."/>
            <person name="Young S.K."/>
            <person name="Zeng Q."/>
            <person name="Gargeya S."/>
            <person name="Fitzgerald M."/>
            <person name="Abouelleil A."/>
            <person name="Alvarado L."/>
            <person name="Berlin A.M."/>
            <person name="Chapman S.B."/>
            <person name="Dewar J."/>
            <person name="Goldberg J."/>
            <person name="Griggs A."/>
            <person name="Gujja S."/>
            <person name="Hansen M."/>
            <person name="Howarth C."/>
            <person name="Imamovic A."/>
            <person name="Larimer J."/>
            <person name="McCowan C."/>
            <person name="Murphy C."/>
            <person name="Pearson M."/>
            <person name="Priest M."/>
            <person name="Roberts A."/>
            <person name="Saif S."/>
            <person name="Shea T."/>
            <person name="Sykes S."/>
            <person name="Wortman J."/>
            <person name="Nusbaum C."/>
            <person name="Birren B."/>
        </authorList>
    </citation>
    <scope>NUCLEOTIDE SEQUENCE [LARGE SCALE GENOMIC DNA]</scope>
    <source>
        <strain evidence="3 4">BCC8398</strain>
    </source>
</reference>
<dbReference type="EMBL" id="KV700127">
    <property type="protein sequence ID" value="OCF33113.1"/>
    <property type="molecule type" value="Genomic_DNA"/>
</dbReference>
<dbReference type="InterPro" id="IPR036865">
    <property type="entry name" value="CRAL-TRIO_dom_sf"/>
</dbReference>
<dbReference type="SUPFAM" id="SSF52087">
    <property type="entry name" value="CRAL/TRIO domain"/>
    <property type="match status" value="1"/>
</dbReference>
<keyword evidence="4" id="KW-1185">Reference proteome</keyword>
<organism evidence="3 4">
    <name type="scientific">Kwoniella heveanensis BCC8398</name>
    <dbReference type="NCBI Taxonomy" id="1296120"/>
    <lineage>
        <taxon>Eukaryota</taxon>
        <taxon>Fungi</taxon>
        <taxon>Dikarya</taxon>
        <taxon>Basidiomycota</taxon>
        <taxon>Agaricomycotina</taxon>
        <taxon>Tremellomycetes</taxon>
        <taxon>Tremellales</taxon>
        <taxon>Cryptococcaceae</taxon>
        <taxon>Kwoniella</taxon>
    </lineage>
</organism>
<feature type="compositionally biased region" description="Acidic residues" evidence="1">
    <location>
        <begin position="402"/>
        <end position="414"/>
    </location>
</feature>
<dbReference type="Pfam" id="PF00650">
    <property type="entry name" value="CRAL_TRIO"/>
    <property type="match status" value="1"/>
</dbReference>
<dbReference type="Proteomes" id="UP000092666">
    <property type="component" value="Unassembled WGS sequence"/>
</dbReference>
<feature type="region of interest" description="Disordered" evidence="1">
    <location>
        <begin position="373"/>
        <end position="453"/>
    </location>
</feature>
<proteinExistence type="predicted"/>
<evidence type="ECO:0000313" key="3">
    <source>
        <dbReference type="EMBL" id="OCF33113.1"/>
    </source>
</evidence>
<evidence type="ECO:0000313" key="4">
    <source>
        <dbReference type="Proteomes" id="UP000092666"/>
    </source>
</evidence>
<dbReference type="InterPro" id="IPR001251">
    <property type="entry name" value="CRAL-TRIO_dom"/>
</dbReference>
<feature type="domain" description="CRAL-TRIO" evidence="2">
    <location>
        <begin position="121"/>
        <end position="286"/>
    </location>
</feature>
<dbReference type="InterPro" id="IPR052432">
    <property type="entry name" value="PITP/CRAL-TRIO"/>
</dbReference>
<sequence length="838" mass="92540">MSAGPSSAFASSTSSPMRARFEAARHEFADYLPLTQRLQADLRDDAEELRAQEGWSNEVWAGVEEWIDDLDSVFRILRRNRYDENKTSHCLLTALNQRVELSLHIPIPSFPPYTDSPLFYILPLPDHTDRLGRPVAVLTVKEVLRDEDGGLDDLKEWAWRALEMVRRTLRDYWKAGVWSKEERQGEGGEGMVLIVDAAGASYRNMEVELLPTLLSVGHNSFPGMIEAVYVVNAGWTHRSMWGIIKRVLPRSALEKVAFLDTAQAVEEVFELSKLPQAYGGTHPFIFSPSHNSIFTYYSHHTSYDTSFRSSQHPSSRCTSTTSIADIYYSAPNTPLLGHRGRSRRNSSSVNLANGSGWRYGSALRMTKSRELSADDLPISRTPSQSMLELPSLDVHKTTPLEETSESIEHEDDETPISFPRPSTRSSQRSTPTHSVTPARGGASAATRPSSSSVVQRIKSLSDFHLYLSPSRLANIDLLSDSNSEPDEDAHPKSTTPAGLPPPRRILKPALLESESDKDKGLAERRLRPPLRLLGVAGKGEGQACVRTYSDRLQAHHAKILQQYTGGSNGATASTPSRLRSTSTMPESSGFADGHAEEPDLKRIGDVDTTAVHTVYDSGRTTPSTPGGLEPPSLGSHYTYPSSSSSVAPTPDQRSTSDQAGPTYGEPIPVQAYDTSNPWFGYPVIRVPDSSGKGGSSLRPRYYRNRKRDLIKTLLFLFMLRLQSLRDSIERLLRLGLAQISFFGLGYSGNSAGTRGAGGRQNGSSMIGPSEGLIQSAQARSNIHGHGSTQDGRVVQRFDKDWWWMIIGFFLLRGTWTRIVVEPLEALGFGGWGKEVLGW</sequence>
<reference evidence="4" key="2">
    <citation type="submission" date="2013-12" db="EMBL/GenBank/DDBJ databases">
        <title>Evolution of pathogenesis and genome organization in the Tremellales.</title>
        <authorList>
            <person name="Cuomo C."/>
            <person name="Litvintseva A."/>
            <person name="Heitman J."/>
            <person name="Chen Y."/>
            <person name="Sun S."/>
            <person name="Springer D."/>
            <person name="Dromer F."/>
            <person name="Young S."/>
            <person name="Zeng Q."/>
            <person name="Chapman S."/>
            <person name="Gujja S."/>
            <person name="Saif S."/>
            <person name="Birren B."/>
        </authorList>
    </citation>
    <scope>NUCLEOTIDE SEQUENCE [LARGE SCALE GENOMIC DNA]</scope>
    <source>
        <strain evidence="4">BCC8398</strain>
    </source>
</reference>
<dbReference type="PROSITE" id="PS50191">
    <property type="entry name" value="CRAL_TRIO"/>
    <property type="match status" value="1"/>
</dbReference>
<evidence type="ECO:0000259" key="2">
    <source>
        <dbReference type="PROSITE" id="PS50191"/>
    </source>
</evidence>
<feature type="region of interest" description="Disordered" evidence="1">
    <location>
        <begin position="563"/>
        <end position="597"/>
    </location>
</feature>
<feature type="compositionally biased region" description="Low complexity" evidence="1">
    <location>
        <begin position="417"/>
        <end position="434"/>
    </location>
</feature>
<feature type="region of interest" description="Disordered" evidence="1">
    <location>
        <begin position="615"/>
        <end position="669"/>
    </location>
</feature>
<dbReference type="CDD" id="cd00170">
    <property type="entry name" value="SEC14"/>
    <property type="match status" value="1"/>
</dbReference>